<reference evidence="1" key="1">
    <citation type="journal article" date="2014" name="Int. J. Syst. Evol. Microbiol.">
        <title>Complete genome sequence of Corynebacterium casei LMG S-19264T (=DSM 44701T), isolated from a smear-ripened cheese.</title>
        <authorList>
            <consortium name="US DOE Joint Genome Institute (JGI-PGF)"/>
            <person name="Walter F."/>
            <person name="Albersmeier A."/>
            <person name="Kalinowski J."/>
            <person name="Ruckert C."/>
        </authorList>
    </citation>
    <scope>NUCLEOTIDE SEQUENCE</scope>
    <source>
        <strain evidence="1">VKM Ac-1401</strain>
    </source>
</reference>
<accession>A0A9W6HAR5</accession>
<sequence length="329" mass="37261">MPEYSKPWLTLDEQVDKLESRGVTVVSRAEGRDLLAKIGYYRLSGYLYPFRLSETYIDDGRQKVRVLADYRAGTTVAYAAELIDFDRRLRVLVLEGVERIEVSLRMQVAYTLGERSAFAHQDPKSYTSSFTAEHLDEETGEQRPSKLSRMLARIQDRQNGSDEAFVAHFRDRYDGRLPIWALTEILEFGQLGQLFGGLQNDLASRIAATYAVPTKKMFGSWISSLNYVRNVSAHHARLFNRMLVIAPSRPTFEQVPLLGHLRTEDGSKATFGTYNALAIMAYLISVIDPSCDWNRRLAAQLHDFPQGALSLADMGVPLGWETQALWTRG</sequence>
<proteinExistence type="predicted"/>
<organism evidence="1 2">
    <name type="scientific">Leifsonia poae</name>
    <dbReference type="NCBI Taxonomy" id="110933"/>
    <lineage>
        <taxon>Bacteria</taxon>
        <taxon>Bacillati</taxon>
        <taxon>Actinomycetota</taxon>
        <taxon>Actinomycetes</taxon>
        <taxon>Micrococcales</taxon>
        <taxon>Microbacteriaceae</taxon>
        <taxon>Leifsonia</taxon>
    </lineage>
</organism>
<dbReference type="EMBL" id="BSEN01000006">
    <property type="protein sequence ID" value="GLJ76467.1"/>
    <property type="molecule type" value="Genomic_DNA"/>
</dbReference>
<dbReference type="InterPro" id="IPR011664">
    <property type="entry name" value="Abi_system_AbiD/AbiF-like"/>
</dbReference>
<evidence type="ECO:0000313" key="2">
    <source>
        <dbReference type="Proteomes" id="UP001142372"/>
    </source>
</evidence>
<dbReference type="AlphaFoldDB" id="A0A9W6HAR5"/>
<dbReference type="Proteomes" id="UP001142372">
    <property type="component" value="Unassembled WGS sequence"/>
</dbReference>
<evidence type="ECO:0000313" key="1">
    <source>
        <dbReference type="EMBL" id="GLJ76467.1"/>
    </source>
</evidence>
<dbReference type="Pfam" id="PF07751">
    <property type="entry name" value="Abi_2"/>
    <property type="match status" value="1"/>
</dbReference>
<reference evidence="1" key="2">
    <citation type="submission" date="2023-01" db="EMBL/GenBank/DDBJ databases">
        <authorList>
            <person name="Sun Q."/>
            <person name="Evtushenko L."/>
        </authorList>
    </citation>
    <scope>NUCLEOTIDE SEQUENCE</scope>
    <source>
        <strain evidence="1">VKM Ac-1401</strain>
    </source>
</reference>
<comment type="caution">
    <text evidence="1">The sequence shown here is derived from an EMBL/GenBank/DDBJ whole genome shotgun (WGS) entry which is preliminary data.</text>
</comment>
<keyword evidence="2" id="KW-1185">Reference proteome</keyword>
<gene>
    <name evidence="1" type="ORF">GCM10017584_20410</name>
</gene>
<protein>
    <submittedName>
        <fullName evidence="1">Abi family protein</fullName>
    </submittedName>
</protein>
<name>A0A9W6HAR5_9MICO</name>
<dbReference type="RefSeq" id="WP_271177113.1">
    <property type="nucleotide sequence ID" value="NZ_BAAAJO010000005.1"/>
</dbReference>